<evidence type="ECO:0000256" key="9">
    <source>
        <dbReference type="RuleBase" id="RU003814"/>
    </source>
</evidence>
<evidence type="ECO:0000313" key="11">
    <source>
        <dbReference type="EMBL" id="KZV97679.1"/>
    </source>
</evidence>
<dbReference type="GO" id="GO:0016740">
    <property type="term" value="F:transferase activity"/>
    <property type="evidence" value="ECO:0007669"/>
    <property type="project" value="UniProtKB-KW"/>
</dbReference>
<evidence type="ECO:0000256" key="10">
    <source>
        <dbReference type="SAM" id="MobiDB-lite"/>
    </source>
</evidence>
<evidence type="ECO:0000256" key="6">
    <source>
        <dbReference type="ARBA" id="ARBA00044208"/>
    </source>
</evidence>
<dbReference type="GO" id="GO:0005851">
    <property type="term" value="C:eukaryotic translation initiation factor 2B complex"/>
    <property type="evidence" value="ECO:0007669"/>
    <property type="project" value="TreeGrafter"/>
</dbReference>
<dbReference type="InterPro" id="IPR037171">
    <property type="entry name" value="NagB/RpiA_transferase-like"/>
</dbReference>
<dbReference type="GO" id="GO:0005085">
    <property type="term" value="F:guanyl-nucleotide exchange factor activity"/>
    <property type="evidence" value="ECO:0007669"/>
    <property type="project" value="TreeGrafter"/>
</dbReference>
<feature type="compositionally biased region" description="Low complexity" evidence="10">
    <location>
        <begin position="271"/>
        <end position="290"/>
    </location>
</feature>
<dbReference type="OrthoDB" id="10249309at2759"/>
<dbReference type="Pfam" id="PF01008">
    <property type="entry name" value="IF-2B"/>
    <property type="match status" value="1"/>
</dbReference>
<dbReference type="InterPro" id="IPR000649">
    <property type="entry name" value="IF-2B-related"/>
</dbReference>
<dbReference type="EMBL" id="KV425927">
    <property type="protein sequence ID" value="KZV97679.1"/>
    <property type="molecule type" value="Genomic_DNA"/>
</dbReference>
<dbReference type="SUPFAM" id="SSF100950">
    <property type="entry name" value="NagB/RpiA/CoA transferase-like"/>
    <property type="match status" value="1"/>
</dbReference>
<gene>
    <name evidence="11" type="ORF">EXIGLDRAFT_730064</name>
</gene>
<keyword evidence="11" id="KW-0808">Transferase</keyword>
<dbReference type="InParanoid" id="A0A166B3W5"/>
<reference evidence="11 12" key="1">
    <citation type="journal article" date="2016" name="Mol. Biol. Evol.">
        <title>Comparative Genomics of Early-Diverging Mushroom-Forming Fungi Provides Insights into the Origins of Lignocellulose Decay Capabilities.</title>
        <authorList>
            <person name="Nagy L.G."/>
            <person name="Riley R."/>
            <person name="Tritt A."/>
            <person name="Adam C."/>
            <person name="Daum C."/>
            <person name="Floudas D."/>
            <person name="Sun H."/>
            <person name="Yadav J.S."/>
            <person name="Pangilinan J."/>
            <person name="Larsson K.H."/>
            <person name="Matsuura K."/>
            <person name="Barry K."/>
            <person name="Labutti K."/>
            <person name="Kuo R."/>
            <person name="Ohm R.A."/>
            <person name="Bhattacharya S.S."/>
            <person name="Shirouzu T."/>
            <person name="Yoshinaga Y."/>
            <person name="Martin F.M."/>
            <person name="Grigoriev I.V."/>
            <person name="Hibbett D.S."/>
        </authorList>
    </citation>
    <scope>NUCLEOTIDE SEQUENCE [LARGE SCALE GENOMIC DNA]</scope>
    <source>
        <strain evidence="11 12">HHB12029</strain>
    </source>
</reference>
<dbReference type="STRING" id="1314781.A0A166B3W5"/>
<accession>A0A166B3W5</accession>
<dbReference type="PANTHER" id="PTHR45860">
    <property type="entry name" value="TRANSLATION INITIATION FACTOR EIF-2B SUBUNIT ALPHA"/>
    <property type="match status" value="1"/>
</dbReference>
<keyword evidence="3" id="KW-0963">Cytoplasm</keyword>
<proteinExistence type="inferred from homology"/>
<dbReference type="InterPro" id="IPR042529">
    <property type="entry name" value="IF_2B-like_C"/>
</dbReference>
<dbReference type="FunCoup" id="A0A166B3W5">
    <property type="interactions" value="843"/>
</dbReference>
<organism evidence="11 12">
    <name type="scientific">Exidia glandulosa HHB12029</name>
    <dbReference type="NCBI Taxonomy" id="1314781"/>
    <lineage>
        <taxon>Eukaryota</taxon>
        <taxon>Fungi</taxon>
        <taxon>Dikarya</taxon>
        <taxon>Basidiomycota</taxon>
        <taxon>Agaricomycotina</taxon>
        <taxon>Agaricomycetes</taxon>
        <taxon>Auriculariales</taxon>
        <taxon>Exidiaceae</taxon>
        <taxon>Exidia</taxon>
    </lineage>
</organism>
<dbReference type="AlphaFoldDB" id="A0A166B3W5"/>
<dbReference type="PANTHER" id="PTHR45860:SF1">
    <property type="entry name" value="TRANSLATION INITIATION FACTOR EIF-2B SUBUNIT ALPHA"/>
    <property type="match status" value="1"/>
</dbReference>
<dbReference type="GO" id="GO:0005829">
    <property type="term" value="C:cytosol"/>
    <property type="evidence" value="ECO:0007669"/>
    <property type="project" value="UniProtKB-SubCell"/>
</dbReference>
<dbReference type="InterPro" id="IPR051501">
    <property type="entry name" value="eIF2B_alpha/beta/delta"/>
</dbReference>
<comment type="subunit">
    <text evidence="8">Component of the translation initiation factor 2B (eIF2B) complex which is a heterodecamer of two sets of five different subunits: alpha, beta, gamma, delta and epsilon. Subunits alpha, beta and delta comprise a regulatory subcomplex and subunits epsilon and gamma comprise a catalytic subcomplex. Within the complex, the hexameric regulatory complex resides at the center, with the two heterodimeric catalytic subcomplexes bound on opposite sides.</text>
</comment>
<dbReference type="Gene3D" id="1.20.120.1070">
    <property type="entry name" value="Translation initiation factor eIF-2B, N-terminal domain"/>
    <property type="match status" value="1"/>
</dbReference>
<keyword evidence="5" id="KW-0648">Protein biosynthesis</keyword>
<dbReference type="InterPro" id="IPR042528">
    <property type="entry name" value="elF-2B_alpha_N"/>
</dbReference>
<evidence type="ECO:0000256" key="8">
    <source>
        <dbReference type="ARBA" id="ARBA00046432"/>
    </source>
</evidence>
<evidence type="ECO:0000256" key="1">
    <source>
        <dbReference type="ARBA" id="ARBA00004514"/>
    </source>
</evidence>
<evidence type="ECO:0000256" key="7">
    <source>
        <dbReference type="ARBA" id="ARBA00044236"/>
    </source>
</evidence>
<evidence type="ECO:0000256" key="2">
    <source>
        <dbReference type="ARBA" id="ARBA00007251"/>
    </source>
</evidence>
<comment type="similarity">
    <text evidence="2 9">Belongs to the eIF-2B alpha/beta/delta subunits family.</text>
</comment>
<evidence type="ECO:0000256" key="4">
    <source>
        <dbReference type="ARBA" id="ARBA00022540"/>
    </source>
</evidence>
<dbReference type="Gene3D" id="3.40.50.10470">
    <property type="entry name" value="Translation initiation factor eif-2b, domain 2"/>
    <property type="match status" value="1"/>
</dbReference>
<evidence type="ECO:0000256" key="3">
    <source>
        <dbReference type="ARBA" id="ARBA00022490"/>
    </source>
</evidence>
<evidence type="ECO:0000313" key="12">
    <source>
        <dbReference type="Proteomes" id="UP000077266"/>
    </source>
</evidence>
<dbReference type="Proteomes" id="UP000077266">
    <property type="component" value="Unassembled WGS sequence"/>
</dbReference>
<evidence type="ECO:0000256" key="5">
    <source>
        <dbReference type="ARBA" id="ARBA00022917"/>
    </source>
</evidence>
<protein>
    <recommendedName>
        <fullName evidence="6">Translation initiation factor eIF2B subunit alpha</fullName>
    </recommendedName>
    <alternativeName>
        <fullName evidence="7">eIF2B GDP-GTP exchange factor subunit alpha</fullName>
    </alternativeName>
</protein>
<name>A0A166B3W5_EXIGL</name>
<sequence>MAASPAVLSPSSALTPTPSRPEFNVVDAYEAALKHDSNLSAPLAAILALAAMISGSDIGTMAELLTALHSACTRLQQHRSAIGISAGCNLFTRFVAQYQDHARDFEHQKVEIVNQGRKFVDEAKSYRAKIARLALSFVQDDFVILTHSYSRVVMEALLLIHKHKRISVFVTEARPNSLGQKTCDASTAAGIPCTLVLDSAVAYVIDQVDVCMVGSEAVVESGGLVNAVGSYQMALVAKYANKPFYALAESYKFHRLFPLSQSDVATAASAGGSRHSLPSSESGHSSSPSVISPAVDYTKPKLISHVFSDVGILTPDGVSQYLVSMFLE</sequence>
<keyword evidence="12" id="KW-1185">Reference proteome</keyword>
<comment type="subcellular location">
    <subcellularLocation>
        <location evidence="1">Cytoplasm</location>
        <location evidence="1">Cytosol</location>
    </subcellularLocation>
</comment>
<feature type="region of interest" description="Disordered" evidence="10">
    <location>
        <begin position="270"/>
        <end position="290"/>
    </location>
</feature>
<keyword evidence="4" id="KW-0396">Initiation factor</keyword>
<dbReference type="GO" id="GO:0003743">
    <property type="term" value="F:translation initiation factor activity"/>
    <property type="evidence" value="ECO:0007669"/>
    <property type="project" value="UniProtKB-KW"/>
</dbReference>